<evidence type="ECO:0000259" key="1">
    <source>
        <dbReference type="Pfam" id="PF16044"/>
    </source>
</evidence>
<keyword evidence="3" id="KW-1185">Reference proteome</keyword>
<dbReference type="PANTHER" id="PTHR33963:SF2">
    <property type="entry name" value="MKRN2 OPPOSITE STRAND PROTEIN"/>
    <property type="match status" value="1"/>
</dbReference>
<sequence>SPGVVYHYEERGVQRARQGWEQCLCVPLLRPHAWDLQRRWDGLLERFSRSHAWQPRRYDEQEHNCYTYALAFINHVRSLQGQQPLSKDEFTERFVMPQTRRASRYLTLHHQLAHRDFYMVPLPEQEEED</sequence>
<feature type="domain" description="MKRN2 opposite strand protein-like C-terminal" evidence="1">
    <location>
        <begin position="2"/>
        <end position="112"/>
    </location>
</feature>
<dbReference type="PANTHER" id="PTHR33963">
    <property type="entry name" value="MKRN2 OPPOSITE STRAND PROTEIN"/>
    <property type="match status" value="1"/>
</dbReference>
<name>A0A7K8ZZQ8_9PASS</name>
<feature type="non-terminal residue" evidence="2">
    <location>
        <position position="129"/>
    </location>
</feature>
<evidence type="ECO:0000313" key="3">
    <source>
        <dbReference type="Proteomes" id="UP000591535"/>
    </source>
</evidence>
<reference evidence="2 3" key="1">
    <citation type="submission" date="2019-09" db="EMBL/GenBank/DDBJ databases">
        <title>Bird 10,000 Genomes (B10K) Project - Family phase.</title>
        <authorList>
            <person name="Zhang G."/>
        </authorList>
    </citation>
    <scope>NUCLEOTIDE SEQUENCE [LARGE SCALE GENOMIC DNA]</scope>
    <source>
        <strain evidence="2">B10K-DU-001-02</strain>
        <tissue evidence="2">Muscle</tissue>
    </source>
</reference>
<organism evidence="2 3">
    <name type="scientific">Grallaria varia</name>
    <name type="common">variegated antpitta</name>
    <dbReference type="NCBI Taxonomy" id="117165"/>
    <lineage>
        <taxon>Eukaryota</taxon>
        <taxon>Metazoa</taxon>
        <taxon>Chordata</taxon>
        <taxon>Craniata</taxon>
        <taxon>Vertebrata</taxon>
        <taxon>Euteleostomi</taxon>
        <taxon>Archelosauria</taxon>
        <taxon>Archosauria</taxon>
        <taxon>Dinosauria</taxon>
        <taxon>Saurischia</taxon>
        <taxon>Theropoda</taxon>
        <taxon>Coelurosauria</taxon>
        <taxon>Aves</taxon>
        <taxon>Neognathae</taxon>
        <taxon>Neoaves</taxon>
        <taxon>Telluraves</taxon>
        <taxon>Australaves</taxon>
        <taxon>Passeriformes</taxon>
        <taxon>Formicariidae</taxon>
        <taxon>Grallaria</taxon>
    </lineage>
</organism>
<dbReference type="EMBL" id="VWZG01008496">
    <property type="protein sequence ID" value="NXG21296.1"/>
    <property type="molecule type" value="Genomic_DNA"/>
</dbReference>
<comment type="caution">
    <text evidence="2">The sequence shown here is derived from an EMBL/GenBank/DDBJ whole genome shotgun (WGS) entry which is preliminary data.</text>
</comment>
<feature type="non-terminal residue" evidence="2">
    <location>
        <position position="1"/>
    </location>
</feature>
<dbReference type="Pfam" id="PF16044">
    <property type="entry name" value="DUF4796_C"/>
    <property type="match status" value="1"/>
</dbReference>
<gene>
    <name evidence="2" type="primary">Mkrn2os</name>
    <name evidence="2" type="ORF">GRAVAR_R15666</name>
</gene>
<evidence type="ECO:0000313" key="2">
    <source>
        <dbReference type="EMBL" id="NXG21296.1"/>
    </source>
</evidence>
<dbReference type="AlphaFoldDB" id="A0A7K8ZZQ8"/>
<dbReference type="Proteomes" id="UP000591535">
    <property type="component" value="Unassembled WGS sequence"/>
</dbReference>
<dbReference type="InterPro" id="IPR032016">
    <property type="entry name" value="MKRN2OS-like"/>
</dbReference>
<proteinExistence type="predicted"/>
<accession>A0A7K8ZZQ8</accession>
<protein>
    <submittedName>
        <fullName evidence="2">MKROS protein</fullName>
    </submittedName>
</protein>
<dbReference type="InterPro" id="IPR053921">
    <property type="entry name" value="MKRN2OS-like_C"/>
</dbReference>